<keyword evidence="4" id="KW-1185">Reference proteome</keyword>
<comment type="caution">
    <text evidence="3">The sequence shown here is derived from an EMBL/GenBank/DDBJ whole genome shotgun (WGS) entry which is preliminary data.</text>
</comment>
<evidence type="ECO:0000313" key="4">
    <source>
        <dbReference type="Proteomes" id="UP000654471"/>
    </source>
</evidence>
<proteinExistence type="predicted"/>
<keyword evidence="2" id="KW-0812">Transmembrane</keyword>
<accession>A0ABQ2UP62</accession>
<evidence type="ECO:0000313" key="3">
    <source>
        <dbReference type="EMBL" id="GGU46637.1"/>
    </source>
</evidence>
<sequence>MGADRFRPFSRFSRSTPPPLPTSPSFWRSPLRGPRLTALLGVVLLAGITLLFVTGLLSYAAYNPDLAGGVNDKTPTRGCWASISSAGRQVRTGCTGSPRVCTSRSAWCWCRCCWRSCGR</sequence>
<feature type="transmembrane region" description="Helical" evidence="2">
    <location>
        <begin position="36"/>
        <end position="62"/>
    </location>
</feature>
<dbReference type="Proteomes" id="UP000654471">
    <property type="component" value="Unassembled WGS sequence"/>
</dbReference>
<keyword evidence="2" id="KW-0472">Membrane</keyword>
<organism evidence="3 4">
    <name type="scientific">Streptomyces albospinus</name>
    <dbReference type="NCBI Taxonomy" id="285515"/>
    <lineage>
        <taxon>Bacteria</taxon>
        <taxon>Bacillati</taxon>
        <taxon>Actinomycetota</taxon>
        <taxon>Actinomycetes</taxon>
        <taxon>Kitasatosporales</taxon>
        <taxon>Streptomycetaceae</taxon>
        <taxon>Streptomyces</taxon>
    </lineage>
</organism>
<gene>
    <name evidence="3" type="ORF">GCM10010211_07790</name>
</gene>
<evidence type="ECO:0000256" key="1">
    <source>
        <dbReference type="SAM" id="MobiDB-lite"/>
    </source>
</evidence>
<feature type="region of interest" description="Disordered" evidence="1">
    <location>
        <begin position="1"/>
        <end position="26"/>
    </location>
</feature>
<reference evidence="4" key="1">
    <citation type="journal article" date="2019" name="Int. J. Syst. Evol. Microbiol.">
        <title>The Global Catalogue of Microorganisms (GCM) 10K type strain sequencing project: providing services to taxonomists for standard genome sequencing and annotation.</title>
        <authorList>
            <consortium name="The Broad Institute Genomics Platform"/>
            <consortium name="The Broad Institute Genome Sequencing Center for Infectious Disease"/>
            <person name="Wu L."/>
            <person name="Ma J."/>
        </authorList>
    </citation>
    <scope>NUCLEOTIDE SEQUENCE [LARGE SCALE GENOMIC DNA]</scope>
    <source>
        <strain evidence="4">JCM 3399</strain>
    </source>
</reference>
<keyword evidence="2" id="KW-1133">Transmembrane helix</keyword>
<evidence type="ECO:0000256" key="2">
    <source>
        <dbReference type="SAM" id="Phobius"/>
    </source>
</evidence>
<protein>
    <submittedName>
        <fullName evidence="3">Uncharacterized protein</fullName>
    </submittedName>
</protein>
<dbReference type="EMBL" id="BMRP01000002">
    <property type="protein sequence ID" value="GGU46637.1"/>
    <property type="molecule type" value="Genomic_DNA"/>
</dbReference>
<name>A0ABQ2UP62_9ACTN</name>